<evidence type="ECO:0000313" key="1">
    <source>
        <dbReference type="EMBL" id="KXA89596.1"/>
    </source>
</evidence>
<proteinExistence type="predicted"/>
<protein>
    <submittedName>
        <fullName evidence="1">Uncharacterized protein</fullName>
    </submittedName>
</protein>
<evidence type="ECO:0000313" key="2">
    <source>
        <dbReference type="Proteomes" id="UP000070184"/>
    </source>
</evidence>
<gene>
    <name evidence="1" type="ORF">AKJ61_02515</name>
</gene>
<name>A0A133U623_9EURY</name>
<organism evidence="1 2">
    <name type="scientific">candidate division MSBL1 archaeon SCGC-AAA259B11</name>
    <dbReference type="NCBI Taxonomy" id="1698260"/>
    <lineage>
        <taxon>Archaea</taxon>
        <taxon>Methanobacteriati</taxon>
        <taxon>Methanobacteriota</taxon>
        <taxon>candidate division MSBL1</taxon>
    </lineage>
</organism>
<keyword evidence="2" id="KW-1185">Reference proteome</keyword>
<sequence length="62" mass="7207">KKLKETITWGEVPEGKTATAIRKIRPTAKIKTPNRLTICLRNENRLMTKIRPKIEVKINPRL</sequence>
<dbReference type="EMBL" id="LHXK01000029">
    <property type="protein sequence ID" value="KXA89596.1"/>
    <property type="molecule type" value="Genomic_DNA"/>
</dbReference>
<dbReference type="AlphaFoldDB" id="A0A133U623"/>
<comment type="caution">
    <text evidence="1">The sequence shown here is derived from an EMBL/GenBank/DDBJ whole genome shotgun (WGS) entry which is preliminary data.</text>
</comment>
<accession>A0A133U623</accession>
<feature type="non-terminal residue" evidence="1">
    <location>
        <position position="1"/>
    </location>
</feature>
<dbReference type="Proteomes" id="UP000070184">
    <property type="component" value="Unassembled WGS sequence"/>
</dbReference>
<reference evidence="1 2" key="1">
    <citation type="journal article" date="2016" name="Sci. Rep.">
        <title>Metabolic traits of an uncultured archaeal lineage -MSBL1- from brine pools of the Red Sea.</title>
        <authorList>
            <person name="Mwirichia R."/>
            <person name="Alam I."/>
            <person name="Rashid M."/>
            <person name="Vinu M."/>
            <person name="Ba-Alawi W."/>
            <person name="Anthony Kamau A."/>
            <person name="Kamanda Ngugi D."/>
            <person name="Goker M."/>
            <person name="Klenk H.P."/>
            <person name="Bajic V."/>
            <person name="Stingl U."/>
        </authorList>
    </citation>
    <scope>NUCLEOTIDE SEQUENCE [LARGE SCALE GENOMIC DNA]</scope>
    <source>
        <strain evidence="1">SCGC-AAA259B11</strain>
    </source>
</reference>